<evidence type="ECO:0000256" key="3">
    <source>
        <dbReference type="SAM" id="Phobius"/>
    </source>
</evidence>
<feature type="compositionally biased region" description="Pro residues" evidence="2">
    <location>
        <begin position="291"/>
        <end position="304"/>
    </location>
</feature>
<feature type="compositionally biased region" description="Gly residues" evidence="2">
    <location>
        <begin position="356"/>
        <end position="365"/>
    </location>
</feature>
<dbReference type="InterPro" id="IPR008160">
    <property type="entry name" value="Collagen"/>
</dbReference>
<dbReference type="GO" id="GO:0005615">
    <property type="term" value="C:extracellular space"/>
    <property type="evidence" value="ECO:0007669"/>
    <property type="project" value="TreeGrafter"/>
</dbReference>
<feature type="region of interest" description="Disordered" evidence="2">
    <location>
        <begin position="145"/>
        <end position="203"/>
    </location>
</feature>
<feature type="compositionally biased region" description="Basic residues" evidence="2">
    <location>
        <begin position="518"/>
        <end position="528"/>
    </location>
</feature>
<feature type="region of interest" description="Disordered" evidence="2">
    <location>
        <begin position="433"/>
        <end position="528"/>
    </location>
</feature>
<feature type="region of interest" description="Disordered" evidence="2">
    <location>
        <begin position="83"/>
        <end position="107"/>
    </location>
</feature>
<evidence type="ECO:0000256" key="1">
    <source>
        <dbReference type="ARBA" id="ARBA00022737"/>
    </source>
</evidence>
<accession>A0A016T134</accession>
<dbReference type="PANTHER" id="PTHR24023:SF1112">
    <property type="entry name" value="COL_CUTICLE_N DOMAIN-CONTAINING PROTEIN-RELATED"/>
    <property type="match status" value="1"/>
</dbReference>
<comment type="caution">
    <text evidence="4">The sequence shown here is derived from an EMBL/GenBank/DDBJ whole genome shotgun (WGS) entry which is preliminary data.</text>
</comment>
<gene>
    <name evidence="4" type="primary">Acey_s0150.g2752</name>
    <name evidence="4" type="ORF">Y032_0150g2752</name>
</gene>
<feature type="transmembrane region" description="Helical" evidence="3">
    <location>
        <begin position="12"/>
        <end position="35"/>
    </location>
</feature>
<feature type="compositionally biased region" description="Polar residues" evidence="2">
    <location>
        <begin position="467"/>
        <end position="517"/>
    </location>
</feature>
<feature type="compositionally biased region" description="Polar residues" evidence="2">
    <location>
        <begin position="433"/>
        <end position="447"/>
    </location>
</feature>
<evidence type="ECO:0000313" key="4">
    <source>
        <dbReference type="EMBL" id="EYB96435.1"/>
    </source>
</evidence>
<dbReference type="InterPro" id="IPR050149">
    <property type="entry name" value="Collagen_superfamily"/>
</dbReference>
<sequence length="528" mass="55839">MMTKVDHLNRLGSISLALSVFAMTSLMFGMPYLFWLMNAVDILINEQFLETTRMVEGIWHDIMLMEKDRDMAWWRITRRAVQDDPPSFQNPTGPPAEAPAYDSNRPEYDANIDVTATISVFDSPGPTSSYPEAVTNGYDISTPGATSIAYTTSPTPSYPGPTPPPSYPSYPTPSSAPAHDAPLTNGFAETAGPPSSKPPTEHLFYARPHMPQYGYGYIKMKCCCSLPSYDQRQKMPQSYRCPAGSKGPPGLKGSPGEPGTPGSPGYDGEPAFYSASASGYATELPATQQCPPCPQGPPGPPGPKGPAGYPGYKGLRGVAGTPGMPGRPGPCGATGDMGKRGRPGMTGYRGSRGADGTQGGKGKPGVPGPPGAIGIPGPRGIGGTPGDYGPPGRPGPVGPPGETGPRGLDGLDGIAGREGQHGKDALYCACPSKNSYLTTPAPTTNYNRPYEHREYASPESEDDSRQRNSPGRNGYRSVTQNYEYESRPSTANGQGYDWSSNDGVGNSYSDSGQYSNPHKSKKSTHHLK</sequence>
<dbReference type="EMBL" id="JARK01001486">
    <property type="protein sequence ID" value="EYB96435.1"/>
    <property type="molecule type" value="Genomic_DNA"/>
</dbReference>
<dbReference type="GO" id="GO:0030020">
    <property type="term" value="F:extracellular matrix structural constituent conferring tensile strength"/>
    <property type="evidence" value="ECO:0007669"/>
    <property type="project" value="TreeGrafter"/>
</dbReference>
<keyword evidence="3" id="KW-0472">Membrane</keyword>
<keyword evidence="1" id="KW-0677">Repeat</keyword>
<feature type="compositionally biased region" description="Low complexity" evidence="2">
    <location>
        <begin position="242"/>
        <end position="257"/>
    </location>
</feature>
<organism evidence="4 5">
    <name type="scientific">Ancylostoma ceylanicum</name>
    <dbReference type="NCBI Taxonomy" id="53326"/>
    <lineage>
        <taxon>Eukaryota</taxon>
        <taxon>Metazoa</taxon>
        <taxon>Ecdysozoa</taxon>
        <taxon>Nematoda</taxon>
        <taxon>Chromadorea</taxon>
        <taxon>Rhabditida</taxon>
        <taxon>Rhabditina</taxon>
        <taxon>Rhabditomorpha</taxon>
        <taxon>Strongyloidea</taxon>
        <taxon>Ancylostomatidae</taxon>
        <taxon>Ancylostomatinae</taxon>
        <taxon>Ancylostoma</taxon>
    </lineage>
</organism>
<evidence type="ECO:0000313" key="5">
    <source>
        <dbReference type="Proteomes" id="UP000024635"/>
    </source>
</evidence>
<feature type="region of interest" description="Disordered" evidence="2">
    <location>
        <begin position="236"/>
        <end position="418"/>
    </location>
</feature>
<dbReference type="STRING" id="53326.A0A016T134"/>
<dbReference type="PRINTS" id="PR01217">
    <property type="entry name" value="PRICHEXTENSN"/>
</dbReference>
<evidence type="ECO:0008006" key="6">
    <source>
        <dbReference type="Google" id="ProtNLM"/>
    </source>
</evidence>
<dbReference type="OrthoDB" id="5870622at2759"/>
<feature type="compositionally biased region" description="Gly residues" evidence="2">
    <location>
        <begin position="377"/>
        <end position="386"/>
    </location>
</feature>
<dbReference type="AlphaFoldDB" id="A0A016T134"/>
<feature type="compositionally biased region" description="Pro residues" evidence="2">
    <location>
        <begin position="156"/>
        <end position="171"/>
    </location>
</feature>
<dbReference type="GO" id="GO:0031012">
    <property type="term" value="C:extracellular matrix"/>
    <property type="evidence" value="ECO:0007669"/>
    <property type="project" value="TreeGrafter"/>
</dbReference>
<dbReference type="PANTHER" id="PTHR24023">
    <property type="entry name" value="COLLAGEN ALPHA"/>
    <property type="match status" value="1"/>
</dbReference>
<protein>
    <recommendedName>
        <fullName evidence="6">Nematode cuticle collagen N-terminal domain-containing protein</fullName>
    </recommendedName>
</protein>
<evidence type="ECO:0000256" key="2">
    <source>
        <dbReference type="SAM" id="MobiDB-lite"/>
    </source>
</evidence>
<dbReference type="Pfam" id="PF01391">
    <property type="entry name" value="Collagen"/>
    <property type="match status" value="2"/>
</dbReference>
<keyword evidence="3" id="KW-1133">Transmembrane helix</keyword>
<name>A0A016T134_9BILA</name>
<dbReference type="GO" id="GO:0030198">
    <property type="term" value="P:extracellular matrix organization"/>
    <property type="evidence" value="ECO:0007669"/>
    <property type="project" value="TreeGrafter"/>
</dbReference>
<feature type="compositionally biased region" description="Low complexity" evidence="2">
    <location>
        <begin position="145"/>
        <end position="155"/>
    </location>
</feature>
<dbReference type="Proteomes" id="UP000024635">
    <property type="component" value="Unassembled WGS sequence"/>
</dbReference>
<reference evidence="5" key="1">
    <citation type="journal article" date="2015" name="Nat. Genet.">
        <title>The genome and transcriptome of the zoonotic hookworm Ancylostoma ceylanicum identify infection-specific gene families.</title>
        <authorList>
            <person name="Schwarz E.M."/>
            <person name="Hu Y."/>
            <person name="Antoshechkin I."/>
            <person name="Miller M.M."/>
            <person name="Sternberg P.W."/>
            <person name="Aroian R.V."/>
        </authorList>
    </citation>
    <scope>NUCLEOTIDE SEQUENCE</scope>
    <source>
        <strain evidence="5">HY135</strain>
    </source>
</reference>
<keyword evidence="3" id="KW-0812">Transmembrane</keyword>
<proteinExistence type="predicted"/>
<keyword evidence="5" id="KW-1185">Reference proteome</keyword>